<organism evidence="3 4">
    <name type="scientific">Novosphingobium mangrovi</name>
    <name type="common">ex Huang et al. 2023</name>
    <dbReference type="NCBI Taxonomy" id="2976432"/>
    <lineage>
        <taxon>Bacteria</taxon>
        <taxon>Pseudomonadati</taxon>
        <taxon>Pseudomonadota</taxon>
        <taxon>Alphaproteobacteria</taxon>
        <taxon>Sphingomonadales</taxon>
        <taxon>Sphingomonadaceae</taxon>
        <taxon>Novosphingobium</taxon>
    </lineage>
</organism>
<keyword evidence="2" id="KW-0812">Transmembrane</keyword>
<dbReference type="EMBL" id="JANZXA010000018">
    <property type="protein sequence ID" value="MCT2401703.1"/>
    <property type="molecule type" value="Genomic_DNA"/>
</dbReference>
<feature type="transmembrane region" description="Helical" evidence="2">
    <location>
        <begin position="32"/>
        <end position="50"/>
    </location>
</feature>
<feature type="transmembrane region" description="Helical" evidence="2">
    <location>
        <begin position="6"/>
        <end position="25"/>
    </location>
</feature>
<reference evidence="3" key="1">
    <citation type="submission" date="2022-09" db="EMBL/GenBank/DDBJ databases">
        <title>Novosphingobium sp. Nov., a polycyclic aromatic hydrocarbon-degrading bacterium isolated form mangrove sediments in HongKong.</title>
        <authorList>
            <person name="Hu Z."/>
        </authorList>
    </citation>
    <scope>NUCLEOTIDE SEQUENCE</scope>
    <source>
        <strain evidence="3">HK4-1</strain>
    </source>
</reference>
<dbReference type="Proteomes" id="UP001165583">
    <property type="component" value="Unassembled WGS sequence"/>
</dbReference>
<name>A0ABT2IA75_9SPHN</name>
<feature type="compositionally biased region" description="Basic and acidic residues" evidence="1">
    <location>
        <begin position="479"/>
        <end position="492"/>
    </location>
</feature>
<evidence type="ECO:0000313" key="4">
    <source>
        <dbReference type="Proteomes" id="UP001165583"/>
    </source>
</evidence>
<keyword evidence="2" id="KW-1133">Transmembrane helix</keyword>
<sequence length="522" mass="57642">MVVGAMLWSALLINVGMIGIAIEAVTGRVLRAWLIVPVAFYGGYLGFAAYDRHALSALRQSYEAGNEKVRVPFHPDRQALVFENGGSPSWYTQNYALPVAYSENANHPEGYRSTRMVAQDVCTSVRNDISMRAAGVKVMGFHDGDAIGGRTLETRFCDLSMPEAPQLPQVRVGRREAPDRESLLPVRKVTTTITTPEGRSFVLRGGSASPLSWIPLPFMGCGLNSGNPSWDCDWGFWRNSFTPILPGRTRHGRDLPAIARALGLKPVSIADRSSAELPAALQDKMNALKVAALKRQLANLDAMIANPMMDHPDWNTGVLANDPETLAARADDIMTGLERAAAIDGTDRYKARESGRILARLIAALPPSGFMSLKPRILDVYRKADDDHWLWKTETLIRRLGDLGVDAMPYLIRPRASNYNVNGAGIEGMCRVGIAGHALAAPVLLGMWNSSRDGFDRDRRAALYVAMRRMGIVPPPLPQDKRDQFSRLRSEWSDISPQSPPTVCATREEARSRRMKATRERR</sequence>
<protein>
    <submittedName>
        <fullName evidence="3">Uncharacterized protein</fullName>
    </submittedName>
</protein>
<feature type="compositionally biased region" description="Basic residues" evidence="1">
    <location>
        <begin position="513"/>
        <end position="522"/>
    </location>
</feature>
<gene>
    <name evidence="3" type="ORF">NZK81_19295</name>
</gene>
<evidence type="ECO:0000256" key="2">
    <source>
        <dbReference type="SAM" id="Phobius"/>
    </source>
</evidence>
<proteinExistence type="predicted"/>
<comment type="caution">
    <text evidence="3">The sequence shown here is derived from an EMBL/GenBank/DDBJ whole genome shotgun (WGS) entry which is preliminary data.</text>
</comment>
<dbReference type="RefSeq" id="WP_260047726.1">
    <property type="nucleotide sequence ID" value="NZ_JANZXA010000018.1"/>
</dbReference>
<accession>A0ABT2IA75</accession>
<evidence type="ECO:0000256" key="1">
    <source>
        <dbReference type="SAM" id="MobiDB-lite"/>
    </source>
</evidence>
<keyword evidence="2" id="KW-0472">Membrane</keyword>
<evidence type="ECO:0000313" key="3">
    <source>
        <dbReference type="EMBL" id="MCT2401703.1"/>
    </source>
</evidence>
<keyword evidence="4" id="KW-1185">Reference proteome</keyword>
<feature type="region of interest" description="Disordered" evidence="1">
    <location>
        <begin position="475"/>
        <end position="522"/>
    </location>
</feature>